<dbReference type="PANTHER" id="PTHR21248:SF23">
    <property type="entry name" value="CARDIOLIPIN SYNTHASE B"/>
    <property type="match status" value="1"/>
</dbReference>
<evidence type="ECO:0000256" key="1">
    <source>
        <dbReference type="ARBA" id="ARBA00022475"/>
    </source>
</evidence>
<organism evidence="12 15">
    <name type="scientific">Bordetella genomosp. 1</name>
    <dbReference type="NCBI Taxonomy" id="1395607"/>
    <lineage>
        <taxon>Bacteria</taxon>
        <taxon>Pseudomonadati</taxon>
        <taxon>Pseudomonadota</taxon>
        <taxon>Betaproteobacteria</taxon>
        <taxon>Burkholderiales</taxon>
        <taxon>Alcaligenaceae</taxon>
        <taxon>Bordetella</taxon>
    </lineage>
</organism>
<evidence type="ECO:0000256" key="2">
    <source>
        <dbReference type="ARBA" id="ARBA00022516"/>
    </source>
</evidence>
<evidence type="ECO:0000313" key="14">
    <source>
        <dbReference type="Proteomes" id="UP000216354"/>
    </source>
</evidence>
<dbReference type="CDD" id="cd09110">
    <property type="entry name" value="PLDc_CLS_1"/>
    <property type="match status" value="1"/>
</dbReference>
<dbReference type="Proteomes" id="UP000216354">
    <property type="component" value="Unassembled WGS sequence"/>
</dbReference>
<feature type="active site" evidence="9">
    <location>
        <position position="287"/>
    </location>
</feature>
<evidence type="ECO:0000256" key="8">
    <source>
        <dbReference type="ARBA" id="ARBA00023264"/>
    </source>
</evidence>
<dbReference type="GO" id="GO:0008808">
    <property type="term" value="F:cardiolipin synthase activity"/>
    <property type="evidence" value="ECO:0007669"/>
    <property type="project" value="InterPro"/>
</dbReference>
<evidence type="ECO:0000313" key="13">
    <source>
        <dbReference type="EMBL" id="OZI64246.1"/>
    </source>
</evidence>
<keyword evidence="4" id="KW-0677">Repeat</keyword>
<dbReference type="OrthoDB" id="9762009at2"/>
<comment type="function">
    <text evidence="9">Catalyzes the phosphatidyl group transfer from one phosphatidylglycerol molecule to another to form cardiolipin (CL) (diphosphatidylglycerol) and glycerol.</text>
</comment>
<keyword evidence="7 9" id="KW-0594">Phospholipid biosynthesis</keyword>
<dbReference type="PANTHER" id="PTHR21248">
    <property type="entry name" value="CARDIOLIPIN SYNTHASE"/>
    <property type="match status" value="1"/>
</dbReference>
<evidence type="ECO:0000313" key="12">
    <source>
        <dbReference type="EMBL" id="OZI36659.1"/>
    </source>
</evidence>
<keyword evidence="14" id="KW-1185">Reference proteome</keyword>
<feature type="active site" evidence="9">
    <location>
        <position position="289"/>
    </location>
</feature>
<dbReference type="CDD" id="cd09159">
    <property type="entry name" value="PLDc_ybhO_like_2"/>
    <property type="match status" value="1"/>
</dbReference>
<dbReference type="GO" id="GO:0005886">
    <property type="term" value="C:plasma membrane"/>
    <property type="evidence" value="ECO:0007669"/>
    <property type="project" value="UniProtKB-SubCell"/>
</dbReference>
<dbReference type="Proteomes" id="UP000217005">
    <property type="component" value="Unassembled WGS sequence"/>
</dbReference>
<keyword evidence="8 9" id="KW-1208">Phospholipid metabolism</keyword>
<dbReference type="EMBL" id="NEVR01000003">
    <property type="protein sequence ID" value="OZI64246.1"/>
    <property type="molecule type" value="Genomic_DNA"/>
</dbReference>
<dbReference type="EMBL" id="NEVL01000003">
    <property type="protein sequence ID" value="OZI36659.1"/>
    <property type="molecule type" value="Genomic_DNA"/>
</dbReference>
<dbReference type="InterPro" id="IPR025202">
    <property type="entry name" value="PLD-like_dom"/>
</dbReference>
<evidence type="ECO:0000256" key="9">
    <source>
        <dbReference type="HAMAP-Rule" id="MF_01917"/>
    </source>
</evidence>
<dbReference type="PROSITE" id="PS50035">
    <property type="entry name" value="PLD"/>
    <property type="match status" value="2"/>
</dbReference>
<feature type="region of interest" description="Disordered" evidence="10">
    <location>
        <begin position="387"/>
        <end position="417"/>
    </location>
</feature>
<feature type="active site" evidence="9">
    <location>
        <position position="113"/>
    </location>
</feature>
<dbReference type="Gene3D" id="3.30.870.10">
    <property type="entry name" value="Endonuclease Chain A"/>
    <property type="match status" value="2"/>
</dbReference>
<dbReference type="GO" id="GO:0032049">
    <property type="term" value="P:cardiolipin biosynthetic process"/>
    <property type="evidence" value="ECO:0007669"/>
    <property type="project" value="InterPro"/>
</dbReference>
<evidence type="ECO:0000313" key="15">
    <source>
        <dbReference type="Proteomes" id="UP000217005"/>
    </source>
</evidence>
<keyword evidence="3 9" id="KW-0808">Transferase</keyword>
<accession>A0A261SGV9</accession>
<comment type="subcellular location">
    <subcellularLocation>
        <location evidence="9">Cell membrane</location>
        <topology evidence="9">Peripheral membrane protein</topology>
    </subcellularLocation>
</comment>
<feature type="active site" evidence="9">
    <location>
        <position position="294"/>
    </location>
</feature>
<gene>
    <name evidence="9" type="primary">clsB</name>
    <name evidence="13" type="ORF">CAL27_14560</name>
    <name evidence="12" type="ORF">CEG14_09255</name>
</gene>
<keyword evidence="6 9" id="KW-0472">Membrane</keyword>
<comment type="caution">
    <text evidence="12">The sequence shown here is derived from an EMBL/GenBank/DDBJ whole genome shotgun (WGS) entry which is preliminary data.</text>
</comment>
<dbReference type="HAMAP" id="MF_01917">
    <property type="entry name" value="Cardiolipin_synth_ClsB"/>
    <property type="match status" value="1"/>
</dbReference>
<comment type="catalytic activity">
    <reaction evidence="9">
        <text>2 a 1,2-diacyl-sn-glycero-3-phospho-(1'-sn-glycerol) = a cardiolipin + glycerol</text>
        <dbReference type="Rhea" id="RHEA:31451"/>
        <dbReference type="ChEBI" id="CHEBI:17754"/>
        <dbReference type="ChEBI" id="CHEBI:62237"/>
        <dbReference type="ChEBI" id="CHEBI:64716"/>
    </reaction>
</comment>
<evidence type="ECO:0000259" key="11">
    <source>
        <dbReference type="PROSITE" id="PS50035"/>
    </source>
</evidence>
<dbReference type="InterPro" id="IPR030872">
    <property type="entry name" value="Cardiolipin_synth_ClsB"/>
</dbReference>
<evidence type="ECO:0000256" key="5">
    <source>
        <dbReference type="ARBA" id="ARBA00023098"/>
    </source>
</evidence>
<evidence type="ECO:0000256" key="7">
    <source>
        <dbReference type="ARBA" id="ARBA00023209"/>
    </source>
</evidence>
<dbReference type="SUPFAM" id="SSF56024">
    <property type="entry name" value="Phospholipase D/nuclease"/>
    <property type="match status" value="2"/>
</dbReference>
<dbReference type="AlphaFoldDB" id="A0A261SGV9"/>
<keyword evidence="1 9" id="KW-1003">Cell membrane</keyword>
<evidence type="ECO:0000256" key="10">
    <source>
        <dbReference type="SAM" id="MobiDB-lite"/>
    </source>
</evidence>
<name>A0A261SGV9_9BORD</name>
<comment type="similarity">
    <text evidence="9">Belongs to the phospholipase D family. Cardiolipin synthase subfamily. ClsB sub-subfamily.</text>
</comment>
<keyword evidence="5 9" id="KW-0443">Lipid metabolism</keyword>
<dbReference type="EC" id="2.7.8.-" evidence="9"/>
<evidence type="ECO:0000256" key="6">
    <source>
        <dbReference type="ARBA" id="ARBA00023136"/>
    </source>
</evidence>
<evidence type="ECO:0000256" key="4">
    <source>
        <dbReference type="ARBA" id="ARBA00022737"/>
    </source>
</evidence>
<dbReference type="NCBIfam" id="NF008427">
    <property type="entry name" value="PRK11263.1"/>
    <property type="match status" value="1"/>
</dbReference>
<reference evidence="12 15" key="1">
    <citation type="submission" date="2017-05" db="EMBL/GenBank/DDBJ databases">
        <title>Complete and WGS of Bordetella genogroups.</title>
        <authorList>
            <person name="Spilker T."/>
            <person name="LiPuma J."/>
        </authorList>
    </citation>
    <scope>NUCLEOTIDE SEQUENCE [LARGE SCALE GENOMIC DNA]</scope>
    <source>
        <strain evidence="12 15">AU17610</strain>
    </source>
</reference>
<evidence type="ECO:0000256" key="3">
    <source>
        <dbReference type="ARBA" id="ARBA00022679"/>
    </source>
</evidence>
<feature type="active site" evidence="9">
    <location>
        <position position="115"/>
    </location>
</feature>
<dbReference type="RefSeq" id="WP_094827463.1">
    <property type="nucleotide sequence ID" value="NZ_NEVL01000003.1"/>
</dbReference>
<reference evidence="13 14" key="2">
    <citation type="submission" date="2017-05" db="EMBL/GenBank/DDBJ databases">
        <title>Complete and WGS of Bordetella genogroups.</title>
        <authorList>
            <person name="Spilker T."/>
            <person name="Lipuma J."/>
        </authorList>
    </citation>
    <scope>NUCLEOTIDE SEQUENCE [LARGE SCALE GENOMIC DNA]</scope>
    <source>
        <strain evidence="13 14">AU9795</strain>
    </source>
</reference>
<dbReference type="Pfam" id="PF13091">
    <property type="entry name" value="PLDc_2"/>
    <property type="match status" value="2"/>
</dbReference>
<feature type="active site" evidence="9">
    <location>
        <position position="120"/>
    </location>
</feature>
<protein>
    <recommendedName>
        <fullName evidence="9">Cardiolipin synthase B</fullName>
        <shortName evidence="9">CL synthase</shortName>
        <ecNumber evidence="9">2.7.8.-</ecNumber>
    </recommendedName>
</protein>
<proteinExistence type="inferred from homology"/>
<feature type="domain" description="PLD phosphodiesterase" evidence="11">
    <location>
        <begin position="108"/>
        <end position="135"/>
    </location>
</feature>
<dbReference type="InterPro" id="IPR001736">
    <property type="entry name" value="PLipase_D/transphosphatidylase"/>
</dbReference>
<sequence length="417" mass="46453">MNLPWRANNEFKLLINGGDYFPAVNEAIARAEREVLVETFILFDDEVGRELRQTLIDAAQRGVSVDLTVDGYGSDELSEEFISGMTQAGVRLHVFDPRPRLLGMRTNLFRRMHRKIVAVDETLAFIGGINFGADHLIESGPEAKQDYAVRIRGPLATDVANYARAALGPRQRRRWRRRPAAEAAPGADGVGRLVVRDNDAHRTDIERYYRAGIRSAREDILIANAYFFPGYNLLRDLTKAARRGVRVRLVLQGQPDMPVAKYAASMLYDYLARAGVQIYEYCERPLHGKVACVDGAWSTVGSSNLDPLSLALNLEANVVVHDAGLNRALRESLEALISEHCKLAPKPPQAARKLRRLWFGVVIYHFLRRFPAWAGNLPAHKPRLKTLGRSQTSQHADAQPGADTLTDAAPRTGPETS</sequence>
<keyword evidence="2 9" id="KW-0444">Lipid biosynthesis</keyword>
<feature type="domain" description="PLD phosphodiesterase" evidence="11">
    <location>
        <begin position="282"/>
        <end position="309"/>
    </location>
</feature>
<dbReference type="SMART" id="SM00155">
    <property type="entry name" value="PLDc"/>
    <property type="match status" value="2"/>
</dbReference>